<dbReference type="Proteomes" id="UP000177958">
    <property type="component" value="Unassembled WGS sequence"/>
</dbReference>
<protein>
    <recommendedName>
        <fullName evidence="2">Peptidase S11 D-alanyl-D-alanine carboxypeptidase A N-terminal domain-containing protein</fullName>
    </recommendedName>
</protein>
<evidence type="ECO:0000256" key="1">
    <source>
        <dbReference type="SAM" id="Phobius"/>
    </source>
</evidence>
<organism evidence="3 4">
    <name type="scientific">Candidatus Kaiserbacteria bacterium RIFCSPHIGHO2_01_FULL_55_17</name>
    <dbReference type="NCBI Taxonomy" id="1798484"/>
    <lineage>
        <taxon>Bacteria</taxon>
        <taxon>Candidatus Kaiseribacteriota</taxon>
    </lineage>
</organism>
<dbReference type="Gene3D" id="3.40.710.10">
    <property type="entry name" value="DD-peptidase/beta-lactamase superfamily"/>
    <property type="match status" value="1"/>
</dbReference>
<dbReference type="GO" id="GO:0046677">
    <property type="term" value="P:response to antibiotic"/>
    <property type="evidence" value="ECO:0007669"/>
    <property type="project" value="InterPro"/>
</dbReference>
<evidence type="ECO:0000313" key="4">
    <source>
        <dbReference type="Proteomes" id="UP000177958"/>
    </source>
</evidence>
<dbReference type="PANTHER" id="PTHR35333:SF4">
    <property type="entry name" value="SLR0121 PROTEIN"/>
    <property type="match status" value="1"/>
</dbReference>
<reference evidence="3 4" key="1">
    <citation type="journal article" date="2016" name="Nat. Commun.">
        <title>Thousands of microbial genomes shed light on interconnected biogeochemical processes in an aquifer system.</title>
        <authorList>
            <person name="Anantharaman K."/>
            <person name="Brown C.T."/>
            <person name="Hug L.A."/>
            <person name="Sharon I."/>
            <person name="Castelle C.J."/>
            <person name="Probst A.J."/>
            <person name="Thomas B.C."/>
            <person name="Singh A."/>
            <person name="Wilkins M.J."/>
            <person name="Karaoz U."/>
            <person name="Brodie E.L."/>
            <person name="Williams K.H."/>
            <person name="Hubbard S.S."/>
            <person name="Banfield J.F."/>
        </authorList>
    </citation>
    <scope>NUCLEOTIDE SEQUENCE [LARGE SCALE GENOMIC DNA]</scope>
</reference>
<dbReference type="EMBL" id="MFKX01000010">
    <property type="protein sequence ID" value="OGG57840.1"/>
    <property type="molecule type" value="Genomic_DNA"/>
</dbReference>
<dbReference type="GO" id="GO:0006508">
    <property type="term" value="P:proteolysis"/>
    <property type="evidence" value="ECO:0007669"/>
    <property type="project" value="InterPro"/>
</dbReference>
<dbReference type="AlphaFoldDB" id="A0A1F6D926"/>
<keyword evidence="1" id="KW-0812">Transmembrane</keyword>
<keyword evidence="1" id="KW-0472">Membrane</keyword>
<gene>
    <name evidence="3" type="ORF">A2853_00510</name>
</gene>
<name>A0A1F6D926_9BACT</name>
<dbReference type="GO" id="GO:0030655">
    <property type="term" value="P:beta-lactam antibiotic catabolic process"/>
    <property type="evidence" value="ECO:0007669"/>
    <property type="project" value="InterPro"/>
</dbReference>
<dbReference type="GO" id="GO:0008800">
    <property type="term" value="F:beta-lactamase activity"/>
    <property type="evidence" value="ECO:0007669"/>
    <property type="project" value="InterPro"/>
</dbReference>
<evidence type="ECO:0000259" key="2">
    <source>
        <dbReference type="Pfam" id="PF00768"/>
    </source>
</evidence>
<dbReference type="PANTHER" id="PTHR35333">
    <property type="entry name" value="BETA-LACTAMASE"/>
    <property type="match status" value="1"/>
</dbReference>
<evidence type="ECO:0000313" key="3">
    <source>
        <dbReference type="EMBL" id="OGG57840.1"/>
    </source>
</evidence>
<dbReference type="InterPro" id="IPR000871">
    <property type="entry name" value="Beta-lactam_class-A"/>
</dbReference>
<dbReference type="SUPFAM" id="SSF56601">
    <property type="entry name" value="beta-lactamase/transpeptidase-like"/>
    <property type="match status" value="1"/>
</dbReference>
<feature type="domain" description="Peptidase S11 D-alanyl-D-alanine carboxypeptidase A N-terminal" evidence="2">
    <location>
        <begin position="58"/>
        <end position="294"/>
    </location>
</feature>
<keyword evidence="1" id="KW-1133">Transmembrane helix</keyword>
<accession>A0A1F6D926</accession>
<sequence length="318" mass="32892">MTAREQRKGGSAVLIKFAALFGIAVVVIVLGLTFLETPKSPENGASAAAAADAFAGIALEAKAAIVIDMRTGETLYEKNAGTQLPLASLTKVALVLAVAEVLPVDSVITIPYYAGGTGESGHLNKGEQWRVRDVIDFTLVASSNSGSEILADAANAALHERFPESPAISASLWRMNAIAQELGLTRTYFLNVSGLDLSETLAGAYGSARDVANLYAYAAASDSSLFAETARNGVLITEASGAGTQNAVNTNDAQGAIAGLIMGKTGFTDLSGGNLAVVFDVGLAHPVVAVVLGSSEDGRFTDMRKLTERARRSIVDAL</sequence>
<dbReference type="InterPro" id="IPR012338">
    <property type="entry name" value="Beta-lactam/transpept-like"/>
</dbReference>
<dbReference type="Pfam" id="PF00768">
    <property type="entry name" value="Peptidase_S11"/>
    <property type="match status" value="1"/>
</dbReference>
<dbReference type="InterPro" id="IPR001967">
    <property type="entry name" value="Peptidase_S11_N"/>
</dbReference>
<feature type="transmembrane region" description="Helical" evidence="1">
    <location>
        <begin position="12"/>
        <end position="35"/>
    </location>
</feature>
<comment type="caution">
    <text evidence="3">The sequence shown here is derived from an EMBL/GenBank/DDBJ whole genome shotgun (WGS) entry which is preliminary data.</text>
</comment>
<proteinExistence type="predicted"/>
<dbReference type="GO" id="GO:0009002">
    <property type="term" value="F:serine-type D-Ala-D-Ala carboxypeptidase activity"/>
    <property type="evidence" value="ECO:0007669"/>
    <property type="project" value="InterPro"/>
</dbReference>